<dbReference type="EMBL" id="LR797395">
    <property type="protein sequence ID" value="CAB4213084.1"/>
    <property type="molecule type" value="Genomic_DNA"/>
</dbReference>
<evidence type="ECO:0000256" key="1">
    <source>
        <dbReference type="SAM" id="Phobius"/>
    </source>
</evidence>
<dbReference type="EMBL" id="LR796443">
    <property type="protein sequence ID" value="CAB4145190.1"/>
    <property type="molecule type" value="Genomic_DNA"/>
</dbReference>
<organism evidence="4">
    <name type="scientific">uncultured Caudovirales phage</name>
    <dbReference type="NCBI Taxonomy" id="2100421"/>
    <lineage>
        <taxon>Viruses</taxon>
        <taxon>Duplodnaviria</taxon>
        <taxon>Heunggongvirae</taxon>
        <taxon>Uroviricota</taxon>
        <taxon>Caudoviricetes</taxon>
        <taxon>Peduoviridae</taxon>
        <taxon>Maltschvirus</taxon>
        <taxon>Maltschvirus maltsch</taxon>
    </lineage>
</organism>
<gene>
    <name evidence="7" type="ORF">UFOVP1002_163</name>
    <name evidence="8" type="ORF">UFOVP1217_31</name>
    <name evidence="9" type="ORF">UFOVP1343_15</name>
    <name evidence="10" type="ORF">UFOVP1438_64</name>
    <name evidence="13" type="ORF">UFOVP1541_120</name>
    <name evidence="11" type="ORF">UFOVP1592_60</name>
    <name evidence="2" type="ORF">UFOVP465_109</name>
    <name evidence="3" type="ORF">UFOVP666_155</name>
    <name evidence="4" type="ORF">UFOVP727_44</name>
    <name evidence="12" type="ORF">UFOVP741_47</name>
    <name evidence="5" type="ORF">UFOVP819_183</name>
    <name evidence="6" type="ORF">UFOVP926_91</name>
</gene>
<evidence type="ECO:0000313" key="4">
    <source>
        <dbReference type="EMBL" id="CAB4160059.1"/>
    </source>
</evidence>
<reference evidence="4" key="1">
    <citation type="submission" date="2020-04" db="EMBL/GenBank/DDBJ databases">
        <authorList>
            <person name="Chiriac C."/>
            <person name="Salcher M."/>
            <person name="Ghai R."/>
            <person name="Kavagutti S V."/>
        </authorList>
    </citation>
    <scope>NUCLEOTIDE SEQUENCE</scope>
</reference>
<dbReference type="EMBL" id="LR797177">
    <property type="protein sequence ID" value="CAB4191431.1"/>
    <property type="molecule type" value="Genomic_DNA"/>
</dbReference>
<dbReference type="EMBL" id="LR796644">
    <property type="protein sequence ID" value="CAB4156780.1"/>
    <property type="molecule type" value="Genomic_DNA"/>
</dbReference>
<evidence type="ECO:0000313" key="12">
    <source>
        <dbReference type="EMBL" id="CAB5225105.1"/>
    </source>
</evidence>
<dbReference type="EMBL" id="LR796698">
    <property type="protein sequence ID" value="CAB4160059.1"/>
    <property type="molecule type" value="Genomic_DNA"/>
</dbReference>
<dbReference type="EMBL" id="LR797452">
    <property type="protein sequence ID" value="CAB4217675.1"/>
    <property type="molecule type" value="Genomic_DNA"/>
</dbReference>
<dbReference type="EMBL" id="LR796961">
    <property type="protein sequence ID" value="CAB4178412.1"/>
    <property type="molecule type" value="Genomic_DNA"/>
</dbReference>
<keyword evidence="1" id="KW-0472">Membrane</keyword>
<evidence type="ECO:0000313" key="5">
    <source>
        <dbReference type="EMBL" id="CAB4164914.1"/>
    </source>
</evidence>
<dbReference type="EMBL" id="LR796762">
    <property type="protein sequence ID" value="CAB4164914.1"/>
    <property type="molecule type" value="Genomic_DNA"/>
</dbReference>
<keyword evidence="1" id="KW-0812">Transmembrane</keyword>
<dbReference type="EMBL" id="LR798341">
    <property type="protein sequence ID" value="CAB5225105.1"/>
    <property type="molecule type" value="Genomic_DNA"/>
</dbReference>
<dbReference type="EMBL" id="LR797305">
    <property type="protein sequence ID" value="CAB4199876.1"/>
    <property type="molecule type" value="Genomic_DNA"/>
</dbReference>
<dbReference type="EMBL" id="LR796878">
    <property type="protein sequence ID" value="CAB4172248.1"/>
    <property type="molecule type" value="Genomic_DNA"/>
</dbReference>
<evidence type="ECO:0000313" key="3">
    <source>
        <dbReference type="EMBL" id="CAB4156780.1"/>
    </source>
</evidence>
<evidence type="ECO:0000313" key="2">
    <source>
        <dbReference type="EMBL" id="CAB4145190.1"/>
    </source>
</evidence>
<name>A0A6J5NKZ5_9CAUD</name>
<evidence type="ECO:0000313" key="10">
    <source>
        <dbReference type="EMBL" id="CAB4213084.1"/>
    </source>
</evidence>
<sequence length="95" mass="10186">MKKRLTPAELDARLKFVIGCMLGFVLMITTIGVLWALVFVTQPIGAQAENDKMFFGVLSSVATFITGTLAGLMISTGRNGEDKNGDGIPDHEQGL</sequence>
<feature type="transmembrane region" description="Helical" evidence="1">
    <location>
        <begin position="12"/>
        <end position="41"/>
    </location>
</feature>
<feature type="transmembrane region" description="Helical" evidence="1">
    <location>
        <begin position="53"/>
        <end position="74"/>
    </location>
</feature>
<evidence type="ECO:0000313" key="6">
    <source>
        <dbReference type="EMBL" id="CAB4172248.1"/>
    </source>
</evidence>
<evidence type="ECO:0000313" key="7">
    <source>
        <dbReference type="EMBL" id="CAB4178412.1"/>
    </source>
</evidence>
<evidence type="ECO:0000313" key="11">
    <source>
        <dbReference type="EMBL" id="CAB4217675.1"/>
    </source>
</evidence>
<accession>A0A6J5NKZ5</accession>
<evidence type="ECO:0000313" key="9">
    <source>
        <dbReference type="EMBL" id="CAB4199876.1"/>
    </source>
</evidence>
<dbReference type="EMBL" id="LR798395">
    <property type="protein sequence ID" value="CAB5229001.1"/>
    <property type="molecule type" value="Genomic_DNA"/>
</dbReference>
<evidence type="ECO:0000313" key="13">
    <source>
        <dbReference type="EMBL" id="CAB5229001.1"/>
    </source>
</evidence>
<proteinExistence type="predicted"/>
<protein>
    <submittedName>
        <fullName evidence="4">Uncharacterized protein</fullName>
    </submittedName>
</protein>
<evidence type="ECO:0000313" key="8">
    <source>
        <dbReference type="EMBL" id="CAB4191431.1"/>
    </source>
</evidence>
<keyword evidence="1" id="KW-1133">Transmembrane helix</keyword>